<gene>
    <name evidence="1" type="ORF">R3P38DRAFT_1513994</name>
</gene>
<dbReference type="EMBL" id="JAWWNJ010000061">
    <property type="protein sequence ID" value="KAK7012989.1"/>
    <property type="molecule type" value="Genomic_DNA"/>
</dbReference>
<protein>
    <submittedName>
        <fullName evidence="1">Uncharacterized protein</fullName>
    </submittedName>
</protein>
<reference evidence="1 2" key="1">
    <citation type="journal article" date="2024" name="J Genomics">
        <title>Draft genome sequencing and assembly of Favolaschia claudopus CIRM-BRFM 2984 isolated from oak limbs.</title>
        <authorList>
            <person name="Navarro D."/>
            <person name="Drula E."/>
            <person name="Chaduli D."/>
            <person name="Cazenave R."/>
            <person name="Ahrendt S."/>
            <person name="Wang J."/>
            <person name="Lipzen A."/>
            <person name="Daum C."/>
            <person name="Barry K."/>
            <person name="Grigoriev I.V."/>
            <person name="Favel A."/>
            <person name="Rosso M.N."/>
            <person name="Martin F."/>
        </authorList>
    </citation>
    <scope>NUCLEOTIDE SEQUENCE [LARGE SCALE GENOMIC DNA]</scope>
    <source>
        <strain evidence="1 2">CIRM-BRFM 2984</strain>
    </source>
</reference>
<keyword evidence="2" id="KW-1185">Reference proteome</keyword>
<dbReference type="AlphaFoldDB" id="A0AAW0AIW0"/>
<proteinExistence type="predicted"/>
<organism evidence="1 2">
    <name type="scientific">Favolaschia claudopus</name>
    <dbReference type="NCBI Taxonomy" id="2862362"/>
    <lineage>
        <taxon>Eukaryota</taxon>
        <taxon>Fungi</taxon>
        <taxon>Dikarya</taxon>
        <taxon>Basidiomycota</taxon>
        <taxon>Agaricomycotina</taxon>
        <taxon>Agaricomycetes</taxon>
        <taxon>Agaricomycetidae</taxon>
        <taxon>Agaricales</taxon>
        <taxon>Marasmiineae</taxon>
        <taxon>Mycenaceae</taxon>
        <taxon>Favolaschia</taxon>
    </lineage>
</organism>
<sequence>MTVEDRVAYRKLASSAPKQRQELVIWFALRQLTVSKCHPIFQAVQMTAIASWNVLSGVAYQPQLLAEHHRGFSLSNFLVGRSRDTGNQDRRGNNHHVCCNRRDESPTAAAPCVLYGCMVCANPAGIASSDMMRTAIMSYNPWSLANHPNTGLKDKKRLLAEMVQCAGIIEQEGMQASITYPMILDVSARLASMLGDDDFAKQQSAKAEMFYGMREWYTSLKNFVKWVFEPEETMADRLHWAITHFEEFKEKLDADRW</sequence>
<evidence type="ECO:0000313" key="1">
    <source>
        <dbReference type="EMBL" id="KAK7012989.1"/>
    </source>
</evidence>
<dbReference type="Proteomes" id="UP001362999">
    <property type="component" value="Unassembled WGS sequence"/>
</dbReference>
<accession>A0AAW0AIW0</accession>
<comment type="caution">
    <text evidence="1">The sequence shown here is derived from an EMBL/GenBank/DDBJ whole genome shotgun (WGS) entry which is preliminary data.</text>
</comment>
<name>A0AAW0AIW0_9AGAR</name>
<evidence type="ECO:0000313" key="2">
    <source>
        <dbReference type="Proteomes" id="UP001362999"/>
    </source>
</evidence>